<evidence type="ECO:0000313" key="4">
    <source>
        <dbReference type="Proteomes" id="UP001218218"/>
    </source>
</evidence>
<dbReference type="InterPro" id="IPR036020">
    <property type="entry name" value="WW_dom_sf"/>
</dbReference>
<gene>
    <name evidence="3" type="ORF">DFH08DRAFT_863877</name>
</gene>
<keyword evidence="4" id="KW-1185">Reference proteome</keyword>
<name>A0AAD7ESS1_9AGAR</name>
<proteinExistence type="predicted"/>
<dbReference type="AlphaFoldDB" id="A0AAD7ESS1"/>
<feature type="domain" description="WW" evidence="2">
    <location>
        <begin position="38"/>
        <end position="72"/>
    </location>
</feature>
<dbReference type="PANTHER" id="PTHR33099:SF13">
    <property type="entry name" value="F-BOX DOMAIN-CONTAINING PROTEIN-RELATED"/>
    <property type="match status" value="1"/>
</dbReference>
<dbReference type="EMBL" id="JARIHO010000016">
    <property type="protein sequence ID" value="KAJ7348939.1"/>
    <property type="molecule type" value="Genomic_DNA"/>
</dbReference>
<dbReference type="Gene3D" id="2.20.70.10">
    <property type="match status" value="1"/>
</dbReference>
<dbReference type="Proteomes" id="UP001218218">
    <property type="component" value="Unassembled WGS sequence"/>
</dbReference>
<dbReference type="InterPro" id="IPR001202">
    <property type="entry name" value="WW_dom"/>
</dbReference>
<dbReference type="SUPFAM" id="SSF51045">
    <property type="entry name" value="WW domain"/>
    <property type="match status" value="1"/>
</dbReference>
<evidence type="ECO:0000313" key="3">
    <source>
        <dbReference type="EMBL" id="KAJ7348939.1"/>
    </source>
</evidence>
<feature type="region of interest" description="Disordered" evidence="1">
    <location>
        <begin position="1"/>
        <end position="46"/>
    </location>
</feature>
<accession>A0AAD7ESS1</accession>
<evidence type="ECO:0000256" key="1">
    <source>
        <dbReference type="SAM" id="MobiDB-lite"/>
    </source>
</evidence>
<evidence type="ECO:0000259" key="2">
    <source>
        <dbReference type="PROSITE" id="PS50020"/>
    </source>
</evidence>
<dbReference type="PROSITE" id="PS01159">
    <property type="entry name" value="WW_DOMAIN_1"/>
    <property type="match status" value="1"/>
</dbReference>
<sequence>MNSHPKSPRRVAMHDLPGSAYISPNVSHRHPPSPPSTEPLPPGWVKQYDPASQRDFYVDTAIPRSTWSHPYKDEQYLRETARREKQNIRRHSSASQGIASPVIVAPQRERCANGEPAKKKLKLVSASPTVPAPTVLYDLPRDLELLLRRDFSFPGKYCHAATTASAANPGLNVKGIGILGLPLSERDAKLVQSLIASSTNVTHPVGNVWELDSRSVECSNPAWSTYLEDIVLKDIWKKLAPHCGRPRLVLQSLLLWEASSDILEYECTENPKRMTDEFATIHVILPSFYTGGHVQLSFAGSLENYDLSPSSSFSTSLVAWYHGVDCLIKPVESGRRLALSYRLVAGNEGPRPCLPPMTEKLHELREFLRNWSDIQEFEPDAAPSIIAYPLLHEYRDNDLRADTLKLEDRHKVIHLKGLCDELGFQLGLATLDDHLIGTADESSNRDGQGRPRMLRVNTRRLTIKEVFDFDGIPLPGLTKLELDEADLVKTVPPSESAPDLVVYESKDPHVIEFHYYRTVVVLFERRRTVEALLHTRRTSYALERLYNVDRRTSSPVDRKIVAYVLASLYRQQPYNFSAQAALAEIALGWNDSQLWNEVARSTSSHGSLISALESLKWLTAWKQFSFEGVRESIEHCCEKKGARTCLEFFVECDPDAFRSVETGSKLDAVLRWSSEHLSKALDTMQHLDRADTPLFNQLIRKKGIQFFWHVVMPSITRVPNAYDFWLEFLRSVYALRPEHTNNEEDASTFTSLSDEGLDTILSDFNLVVRSGDISTRGRRLSEIIDLCIATRRLDMCRRVLFLTVPRDQGSDWVPDILSPVYIPNLRRTLHDHNIEVYHKPFTDFFRAVIGCYLQHVLGPFSGELRRVCGSCSVCAVLDDFMVAPKLMQAHFVGARTHAAHLQTHLMGAADIVSYYSIADTAVAGGNVLIVNKIQDAEADVQWRARKNRALEFLLTIGEMPIIERIMGRRYNDVLLALDGKAHFIHLEDGSRSTGNQSPTRALAIHHLVHGRWVATSLADGRSS</sequence>
<feature type="compositionally biased region" description="Basic residues" evidence="1">
    <location>
        <begin position="1"/>
        <end position="11"/>
    </location>
</feature>
<dbReference type="CDD" id="cd00201">
    <property type="entry name" value="WW"/>
    <property type="match status" value="1"/>
</dbReference>
<dbReference type="PANTHER" id="PTHR33099">
    <property type="entry name" value="FE2OG DIOXYGENASE DOMAIN-CONTAINING PROTEIN"/>
    <property type="match status" value="1"/>
</dbReference>
<organism evidence="3 4">
    <name type="scientific">Mycena albidolilacea</name>
    <dbReference type="NCBI Taxonomy" id="1033008"/>
    <lineage>
        <taxon>Eukaryota</taxon>
        <taxon>Fungi</taxon>
        <taxon>Dikarya</taxon>
        <taxon>Basidiomycota</taxon>
        <taxon>Agaricomycotina</taxon>
        <taxon>Agaricomycetes</taxon>
        <taxon>Agaricomycetidae</taxon>
        <taxon>Agaricales</taxon>
        <taxon>Marasmiineae</taxon>
        <taxon>Mycenaceae</taxon>
        <taxon>Mycena</taxon>
    </lineage>
</organism>
<protein>
    <recommendedName>
        <fullName evidence="2">WW domain-containing protein</fullName>
    </recommendedName>
</protein>
<dbReference type="SMART" id="SM00456">
    <property type="entry name" value="WW"/>
    <property type="match status" value="1"/>
</dbReference>
<reference evidence="3" key="1">
    <citation type="submission" date="2023-03" db="EMBL/GenBank/DDBJ databases">
        <title>Massive genome expansion in bonnet fungi (Mycena s.s.) driven by repeated elements and novel gene families across ecological guilds.</title>
        <authorList>
            <consortium name="Lawrence Berkeley National Laboratory"/>
            <person name="Harder C.B."/>
            <person name="Miyauchi S."/>
            <person name="Viragh M."/>
            <person name="Kuo A."/>
            <person name="Thoen E."/>
            <person name="Andreopoulos B."/>
            <person name="Lu D."/>
            <person name="Skrede I."/>
            <person name="Drula E."/>
            <person name="Henrissat B."/>
            <person name="Morin E."/>
            <person name="Kohler A."/>
            <person name="Barry K."/>
            <person name="LaButti K."/>
            <person name="Morin E."/>
            <person name="Salamov A."/>
            <person name="Lipzen A."/>
            <person name="Mereny Z."/>
            <person name="Hegedus B."/>
            <person name="Baldrian P."/>
            <person name="Stursova M."/>
            <person name="Weitz H."/>
            <person name="Taylor A."/>
            <person name="Grigoriev I.V."/>
            <person name="Nagy L.G."/>
            <person name="Martin F."/>
            <person name="Kauserud H."/>
        </authorList>
    </citation>
    <scope>NUCLEOTIDE SEQUENCE</scope>
    <source>
        <strain evidence="3">CBHHK002</strain>
    </source>
</reference>
<dbReference type="PROSITE" id="PS50020">
    <property type="entry name" value="WW_DOMAIN_2"/>
    <property type="match status" value="1"/>
</dbReference>
<feature type="compositionally biased region" description="Pro residues" evidence="1">
    <location>
        <begin position="32"/>
        <end position="42"/>
    </location>
</feature>
<comment type="caution">
    <text evidence="3">The sequence shown here is derived from an EMBL/GenBank/DDBJ whole genome shotgun (WGS) entry which is preliminary data.</text>
</comment>